<sequence length="429" mass="47905">MDKIHNKYLLPSYILTILFSPLYIIIFFHHLSVPVAGGSPHVYNPKETIFLYCGSSGSSPASTRTWIGDVESEHFPLNQSENNASTTADPSQQPRTVEKIPYMKARLSRYQFSYTFNLTPGQKFIRFYFYETSYLNLDRSKAFFSVTAGSFTLLSNFSTQLAAIDSQQDTIFKEFCVNVQENQNLNITFTPSQDYKDSYAFINGIEIISMPLNLYYTNATGETEYPLVGRTAGKLFSLSNSNALETFSTQFAPVAVYQTARTMGNDTKVNENYQLTWEFPVDSAFTYLVRLHFCEFQPEITVTGNRVFEIDIANQTAETRADVIAWGGDRSGVPVYKDYAVTMGSKENQKKQNLSIALHPAPAYMTKYSDAILNGVEIFKVDNSGSLAGPNPDPRTTTLTSGNNHSNNRKIIIAVVVGVVSSFVAVSVV</sequence>
<keyword evidence="9 13" id="KW-1133">Transmembrane helix</keyword>
<evidence type="ECO:0000256" key="9">
    <source>
        <dbReference type="ARBA" id="ARBA00022989"/>
    </source>
</evidence>
<keyword evidence="6" id="KW-0547">Nucleotide-binding</keyword>
<dbReference type="GO" id="GO:0005524">
    <property type="term" value="F:ATP binding"/>
    <property type="evidence" value="ECO:0007669"/>
    <property type="project" value="UniProtKB-KW"/>
</dbReference>
<keyword evidence="10 13" id="KW-0472">Membrane</keyword>
<dbReference type="PANTHER" id="PTHR34590:SF17">
    <property type="match status" value="1"/>
</dbReference>
<accession>A0AAE0E3G4</accession>
<feature type="compositionally biased region" description="Polar residues" evidence="12">
    <location>
        <begin position="394"/>
        <end position="403"/>
    </location>
</feature>
<name>A0AAE0E3G4_9ROSI</name>
<evidence type="ECO:0000256" key="3">
    <source>
        <dbReference type="ARBA" id="ARBA00022679"/>
    </source>
</evidence>
<comment type="subcellular location">
    <subcellularLocation>
        <location evidence="1">Membrane</location>
        <topology evidence="1">Single-pass type I membrane protein</topology>
    </subcellularLocation>
</comment>
<feature type="domain" description="Malectin-like" evidence="14">
    <location>
        <begin position="249"/>
        <end position="381"/>
    </location>
</feature>
<dbReference type="Proteomes" id="UP001281410">
    <property type="component" value="Unassembled WGS sequence"/>
</dbReference>
<keyword evidence="5" id="KW-0732">Signal</keyword>
<dbReference type="FunFam" id="2.60.120.430:FF:000007">
    <property type="entry name" value="FERONIA receptor-like kinase"/>
    <property type="match status" value="1"/>
</dbReference>
<evidence type="ECO:0000256" key="11">
    <source>
        <dbReference type="ARBA" id="ARBA00023180"/>
    </source>
</evidence>
<protein>
    <recommendedName>
        <fullName evidence="14">Malectin-like domain-containing protein</fullName>
    </recommendedName>
</protein>
<organism evidence="15 16">
    <name type="scientific">Dipteronia sinensis</name>
    <dbReference type="NCBI Taxonomy" id="43782"/>
    <lineage>
        <taxon>Eukaryota</taxon>
        <taxon>Viridiplantae</taxon>
        <taxon>Streptophyta</taxon>
        <taxon>Embryophyta</taxon>
        <taxon>Tracheophyta</taxon>
        <taxon>Spermatophyta</taxon>
        <taxon>Magnoliopsida</taxon>
        <taxon>eudicotyledons</taxon>
        <taxon>Gunneridae</taxon>
        <taxon>Pentapetalae</taxon>
        <taxon>rosids</taxon>
        <taxon>malvids</taxon>
        <taxon>Sapindales</taxon>
        <taxon>Sapindaceae</taxon>
        <taxon>Hippocastanoideae</taxon>
        <taxon>Acereae</taxon>
        <taxon>Dipteronia</taxon>
    </lineage>
</organism>
<evidence type="ECO:0000256" key="13">
    <source>
        <dbReference type="SAM" id="Phobius"/>
    </source>
</evidence>
<keyword evidence="11" id="KW-0325">Glycoprotein</keyword>
<dbReference type="EMBL" id="JANJYJ010000006">
    <property type="protein sequence ID" value="KAK3206083.1"/>
    <property type="molecule type" value="Genomic_DNA"/>
</dbReference>
<dbReference type="InterPro" id="IPR045272">
    <property type="entry name" value="ANXUR1/2-like"/>
</dbReference>
<keyword evidence="4 13" id="KW-0812">Transmembrane</keyword>
<evidence type="ECO:0000256" key="12">
    <source>
        <dbReference type="SAM" id="MobiDB-lite"/>
    </source>
</evidence>
<evidence type="ECO:0000256" key="5">
    <source>
        <dbReference type="ARBA" id="ARBA00022729"/>
    </source>
</evidence>
<reference evidence="15" key="1">
    <citation type="journal article" date="2023" name="Plant J.">
        <title>Genome sequences and population genomics provide insights into the demographic history, inbreeding, and mutation load of two 'living fossil' tree species of Dipteronia.</title>
        <authorList>
            <person name="Feng Y."/>
            <person name="Comes H.P."/>
            <person name="Chen J."/>
            <person name="Zhu S."/>
            <person name="Lu R."/>
            <person name="Zhang X."/>
            <person name="Li P."/>
            <person name="Qiu J."/>
            <person name="Olsen K.M."/>
            <person name="Qiu Y."/>
        </authorList>
    </citation>
    <scope>NUCLEOTIDE SEQUENCE</scope>
    <source>
        <strain evidence="15">NBL</strain>
    </source>
</reference>
<keyword evidence="8" id="KW-0067">ATP-binding</keyword>
<dbReference type="InterPro" id="IPR024788">
    <property type="entry name" value="Malectin-like_Carb-bd_dom"/>
</dbReference>
<dbReference type="GO" id="GO:0016020">
    <property type="term" value="C:membrane"/>
    <property type="evidence" value="ECO:0007669"/>
    <property type="project" value="UniProtKB-SubCell"/>
</dbReference>
<comment type="caution">
    <text evidence="15">The sequence shown here is derived from an EMBL/GenBank/DDBJ whole genome shotgun (WGS) entry which is preliminary data.</text>
</comment>
<evidence type="ECO:0000256" key="8">
    <source>
        <dbReference type="ARBA" id="ARBA00022840"/>
    </source>
</evidence>
<evidence type="ECO:0000259" key="14">
    <source>
        <dbReference type="Pfam" id="PF12819"/>
    </source>
</evidence>
<feature type="domain" description="Malectin-like" evidence="14">
    <location>
        <begin position="53"/>
        <end position="221"/>
    </location>
</feature>
<evidence type="ECO:0000256" key="10">
    <source>
        <dbReference type="ARBA" id="ARBA00023136"/>
    </source>
</evidence>
<feature type="region of interest" description="Disordered" evidence="12">
    <location>
        <begin position="384"/>
        <end position="403"/>
    </location>
</feature>
<keyword evidence="2" id="KW-0723">Serine/threonine-protein kinase</keyword>
<evidence type="ECO:0000313" key="16">
    <source>
        <dbReference type="Proteomes" id="UP001281410"/>
    </source>
</evidence>
<keyword evidence="3" id="KW-0808">Transferase</keyword>
<proteinExistence type="predicted"/>
<evidence type="ECO:0000256" key="7">
    <source>
        <dbReference type="ARBA" id="ARBA00022777"/>
    </source>
</evidence>
<evidence type="ECO:0000313" key="15">
    <source>
        <dbReference type="EMBL" id="KAK3206083.1"/>
    </source>
</evidence>
<dbReference type="GO" id="GO:0004674">
    <property type="term" value="F:protein serine/threonine kinase activity"/>
    <property type="evidence" value="ECO:0007669"/>
    <property type="project" value="UniProtKB-KW"/>
</dbReference>
<dbReference type="Pfam" id="PF12819">
    <property type="entry name" value="Malectin_like"/>
    <property type="match status" value="2"/>
</dbReference>
<dbReference type="PANTHER" id="PTHR34590">
    <property type="entry name" value="OS03G0124300 PROTEIN-RELATED"/>
    <property type="match status" value="1"/>
</dbReference>
<dbReference type="AlphaFoldDB" id="A0AAE0E3G4"/>
<evidence type="ECO:0000256" key="6">
    <source>
        <dbReference type="ARBA" id="ARBA00022741"/>
    </source>
</evidence>
<evidence type="ECO:0000256" key="2">
    <source>
        <dbReference type="ARBA" id="ARBA00022527"/>
    </source>
</evidence>
<dbReference type="FunFam" id="2.60.120.430:FF:000003">
    <property type="entry name" value="FERONIA receptor-like kinase"/>
    <property type="match status" value="1"/>
</dbReference>
<evidence type="ECO:0000256" key="4">
    <source>
        <dbReference type="ARBA" id="ARBA00022692"/>
    </source>
</evidence>
<keyword evidence="16" id="KW-1185">Reference proteome</keyword>
<dbReference type="Gene3D" id="2.60.120.430">
    <property type="entry name" value="Galactose-binding lectin"/>
    <property type="match status" value="2"/>
</dbReference>
<gene>
    <name evidence="15" type="ORF">Dsin_020129</name>
</gene>
<dbReference type="GO" id="GO:0004714">
    <property type="term" value="F:transmembrane receptor protein tyrosine kinase activity"/>
    <property type="evidence" value="ECO:0007669"/>
    <property type="project" value="InterPro"/>
</dbReference>
<feature type="transmembrane region" description="Helical" evidence="13">
    <location>
        <begin position="12"/>
        <end position="31"/>
    </location>
</feature>
<evidence type="ECO:0000256" key="1">
    <source>
        <dbReference type="ARBA" id="ARBA00004479"/>
    </source>
</evidence>
<keyword evidence="7" id="KW-0418">Kinase</keyword>